<dbReference type="Pfam" id="PF10354">
    <property type="entry name" value="BMT5-like"/>
    <property type="match status" value="1"/>
</dbReference>
<sequence>MPPKPVKKNLKAALNRFIDQKAKADKIKKHQLLESQKKEKPKKVVNIKAVPFPYSLDDTILLIGEGNFSFANSLGKTLDIGSNIIATCLDSEEVVKSKYDDAEKLINEFKETGGIVLYEVDGTQLDKVKEIKGKKFTRIVFNFPHAGIKDQDRNIRVNQVLVRDFFASAVKFLTSCQNGDPTNGEIHLALKTGKPYDLWNIKELAKSSTNNSLITKTSFPFLPEKYPGYEHRRTLGFKEGLSVGDNEEITSKNPRTYVFSFIPPEDDGAKKKKRSAEIADENNDNNIRKSYRRR</sequence>
<dbReference type="InterPro" id="IPR019446">
    <property type="entry name" value="BMT5-like"/>
</dbReference>
<feature type="domain" description="25S rRNA (uridine-N(3))-methyltransferase BMT5-like" evidence="2">
    <location>
        <begin position="61"/>
        <end position="233"/>
    </location>
</feature>
<accession>A0ABR2WXU3</accession>
<dbReference type="PANTHER" id="PTHR11538:SF26">
    <property type="entry name" value="FERREDOXIN-FOLD ANTICODON-BINDING DOMAIN-CONTAINING PROTEIN 1"/>
    <property type="match status" value="1"/>
</dbReference>
<feature type="region of interest" description="Disordered" evidence="1">
    <location>
        <begin position="260"/>
        <end position="294"/>
    </location>
</feature>
<evidence type="ECO:0000259" key="2">
    <source>
        <dbReference type="Pfam" id="PF10354"/>
    </source>
</evidence>
<gene>
    <name evidence="3" type="ORF">K7432_004729</name>
</gene>
<name>A0ABR2WXU3_9FUNG</name>
<proteinExistence type="predicted"/>
<evidence type="ECO:0000256" key="1">
    <source>
        <dbReference type="SAM" id="MobiDB-lite"/>
    </source>
</evidence>
<organism evidence="3 4">
    <name type="scientific">Basidiobolus ranarum</name>
    <dbReference type="NCBI Taxonomy" id="34480"/>
    <lineage>
        <taxon>Eukaryota</taxon>
        <taxon>Fungi</taxon>
        <taxon>Fungi incertae sedis</taxon>
        <taxon>Zoopagomycota</taxon>
        <taxon>Entomophthoromycotina</taxon>
        <taxon>Basidiobolomycetes</taxon>
        <taxon>Basidiobolales</taxon>
        <taxon>Basidiobolaceae</taxon>
        <taxon>Basidiobolus</taxon>
    </lineage>
</organism>
<protein>
    <recommendedName>
        <fullName evidence="2">25S rRNA (uridine-N(3))-methyltransferase BMT5-like domain-containing protein</fullName>
    </recommendedName>
</protein>
<dbReference type="EMBL" id="JASJQH010000169">
    <property type="protein sequence ID" value="KAK9766299.1"/>
    <property type="molecule type" value="Genomic_DNA"/>
</dbReference>
<dbReference type="Proteomes" id="UP001479436">
    <property type="component" value="Unassembled WGS sequence"/>
</dbReference>
<keyword evidence="4" id="KW-1185">Reference proteome</keyword>
<dbReference type="PANTHER" id="PTHR11538">
    <property type="entry name" value="PHENYLALANYL-TRNA SYNTHETASE"/>
    <property type="match status" value="1"/>
</dbReference>
<evidence type="ECO:0000313" key="3">
    <source>
        <dbReference type="EMBL" id="KAK9766299.1"/>
    </source>
</evidence>
<reference evidence="3 4" key="1">
    <citation type="submission" date="2023-04" db="EMBL/GenBank/DDBJ databases">
        <title>Genome of Basidiobolus ranarum AG-B5.</title>
        <authorList>
            <person name="Stajich J.E."/>
            <person name="Carter-House D."/>
            <person name="Gryganskyi A."/>
        </authorList>
    </citation>
    <scope>NUCLEOTIDE SEQUENCE [LARGE SCALE GENOMIC DNA]</scope>
    <source>
        <strain evidence="3 4">AG-B5</strain>
    </source>
</reference>
<comment type="caution">
    <text evidence="3">The sequence shown here is derived from an EMBL/GenBank/DDBJ whole genome shotgun (WGS) entry which is preliminary data.</text>
</comment>
<evidence type="ECO:0000313" key="4">
    <source>
        <dbReference type="Proteomes" id="UP001479436"/>
    </source>
</evidence>